<name>A0A2N6SZ67_9CORY</name>
<evidence type="ECO:0000256" key="2">
    <source>
        <dbReference type="SAM" id="Phobius"/>
    </source>
</evidence>
<feature type="transmembrane region" description="Helical" evidence="2">
    <location>
        <begin position="83"/>
        <end position="104"/>
    </location>
</feature>
<feature type="transmembrane region" description="Helical" evidence="2">
    <location>
        <begin position="116"/>
        <end position="136"/>
    </location>
</feature>
<gene>
    <name evidence="4" type="ORF">CJ204_06180</name>
</gene>
<comment type="caution">
    <text evidence="4">The sequence shown here is derived from an EMBL/GenBank/DDBJ whole genome shotgun (WGS) entry which is preliminary data.</text>
</comment>
<keyword evidence="2" id="KW-1133">Transmembrane helix</keyword>
<feature type="domain" description="DUF1206" evidence="3">
    <location>
        <begin position="37"/>
        <end position="101"/>
    </location>
</feature>
<evidence type="ECO:0000259" key="3">
    <source>
        <dbReference type="Pfam" id="PF06724"/>
    </source>
</evidence>
<feature type="transmembrane region" description="Helical" evidence="2">
    <location>
        <begin position="249"/>
        <end position="268"/>
    </location>
</feature>
<feature type="transmembrane region" description="Helical" evidence="2">
    <location>
        <begin position="33"/>
        <end position="54"/>
    </location>
</feature>
<dbReference type="EMBL" id="PNHF01000012">
    <property type="protein sequence ID" value="PMC62353.1"/>
    <property type="molecule type" value="Genomic_DNA"/>
</dbReference>
<organism evidence="4 5">
    <name type="scientific">Corynebacterium xerosis</name>
    <dbReference type="NCBI Taxonomy" id="1725"/>
    <lineage>
        <taxon>Bacteria</taxon>
        <taxon>Bacillati</taxon>
        <taxon>Actinomycetota</taxon>
        <taxon>Actinomycetes</taxon>
        <taxon>Mycobacteriales</taxon>
        <taxon>Corynebacteriaceae</taxon>
        <taxon>Corynebacterium</taxon>
    </lineage>
</organism>
<dbReference type="Pfam" id="PF06724">
    <property type="entry name" value="DUF1206"/>
    <property type="match status" value="3"/>
</dbReference>
<feature type="compositionally biased region" description="Basic and acidic residues" evidence="1">
    <location>
        <begin position="13"/>
        <end position="23"/>
    </location>
</feature>
<feature type="region of interest" description="Disordered" evidence="1">
    <location>
        <begin position="1"/>
        <end position="23"/>
    </location>
</feature>
<protein>
    <recommendedName>
        <fullName evidence="3">DUF1206 domain-containing protein</fullName>
    </recommendedName>
</protein>
<feature type="transmembrane region" description="Helical" evidence="2">
    <location>
        <begin position="156"/>
        <end position="177"/>
    </location>
</feature>
<reference evidence="4 5" key="1">
    <citation type="submission" date="2017-09" db="EMBL/GenBank/DDBJ databases">
        <title>Bacterial strain isolated from the female urinary microbiota.</title>
        <authorList>
            <person name="Thomas-White K."/>
            <person name="Kumar N."/>
            <person name="Forster S."/>
            <person name="Putonti C."/>
            <person name="Lawley T."/>
            <person name="Wolfe A.J."/>
        </authorList>
    </citation>
    <scope>NUCLEOTIDE SEQUENCE [LARGE SCALE GENOMIC DNA]</scope>
    <source>
        <strain evidence="4 5">UMB0908</strain>
    </source>
</reference>
<feature type="domain" description="DUF1206" evidence="3">
    <location>
        <begin position="207"/>
        <end position="275"/>
    </location>
</feature>
<dbReference type="Proteomes" id="UP000235363">
    <property type="component" value="Unassembled WGS sequence"/>
</dbReference>
<proteinExistence type="predicted"/>
<dbReference type="RefSeq" id="WP_102212772.1">
    <property type="nucleotide sequence ID" value="NZ_PNHF01000012.1"/>
</dbReference>
<feature type="domain" description="DUF1206" evidence="3">
    <location>
        <begin position="115"/>
        <end position="181"/>
    </location>
</feature>
<evidence type="ECO:0000313" key="5">
    <source>
        <dbReference type="Proteomes" id="UP000235363"/>
    </source>
</evidence>
<accession>A0A2N6SZ67</accession>
<feature type="transmembrane region" description="Helical" evidence="2">
    <location>
        <begin position="209"/>
        <end position="229"/>
    </location>
</feature>
<dbReference type="InterPro" id="IPR009597">
    <property type="entry name" value="DUF1206"/>
</dbReference>
<sequence length="278" mass="28440">MSAKNTAGGIGARAKDQADRGANKADSSRAVQMLARVGYVVLGVLHLIIGWFAIRIATGDGGGEEASNSGALAEIADKPGGQALLWFAVAGLVGLVIWRLVGIFVEDEAKDKAKSFVLAVVYSSLAFTTATFARGASTSDGDTATDVTAKVMEQPLGVALVIAAGLVVLGVGLYSIWKGASRSFKEDLEAGAESGHVGSAIVTAGVVGYIARGIAFGILGVLIAMAAWTNDPEKAAGLDSALRTLGEQPAGSVMLIVVGIGVALYGLYSIARARYVRR</sequence>
<evidence type="ECO:0000313" key="4">
    <source>
        <dbReference type="EMBL" id="PMC62353.1"/>
    </source>
</evidence>
<keyword evidence="2" id="KW-0472">Membrane</keyword>
<evidence type="ECO:0000256" key="1">
    <source>
        <dbReference type="SAM" id="MobiDB-lite"/>
    </source>
</evidence>
<dbReference type="AlphaFoldDB" id="A0A2N6SZ67"/>
<keyword evidence="2" id="KW-0812">Transmembrane</keyword>